<feature type="repeat" description="WD" evidence="7">
    <location>
        <begin position="601"/>
        <end position="640"/>
    </location>
</feature>
<dbReference type="SUPFAM" id="SSF81383">
    <property type="entry name" value="F-box domain"/>
    <property type="match status" value="1"/>
</dbReference>
<comment type="function">
    <text evidence="6">Involved in mitochondrial fission. Acts as an adapter protein required to form mitochondrial fission complexes. Formation of these complexes is required to promote constriction and fission of the mitochondrial compartment at a late step in mitochondrial division.</text>
</comment>
<dbReference type="InterPro" id="IPR015943">
    <property type="entry name" value="WD40/YVTN_repeat-like_dom_sf"/>
</dbReference>
<evidence type="ECO:0000313" key="11">
    <source>
        <dbReference type="Proteomes" id="UP001562354"/>
    </source>
</evidence>
<feature type="region of interest" description="Disordered" evidence="8">
    <location>
        <begin position="698"/>
        <end position="760"/>
    </location>
</feature>
<dbReference type="InterPro" id="IPR001680">
    <property type="entry name" value="WD40_rpt"/>
</dbReference>
<evidence type="ECO:0000256" key="5">
    <source>
        <dbReference type="ARBA" id="ARBA00039789"/>
    </source>
</evidence>
<dbReference type="SMART" id="SM00320">
    <property type="entry name" value="WD40"/>
    <property type="match status" value="7"/>
</dbReference>
<dbReference type="Proteomes" id="UP001562354">
    <property type="component" value="Unassembled WGS sequence"/>
</dbReference>
<feature type="compositionally biased region" description="Polar residues" evidence="8">
    <location>
        <begin position="834"/>
        <end position="843"/>
    </location>
</feature>
<evidence type="ECO:0000259" key="9">
    <source>
        <dbReference type="PROSITE" id="PS50181"/>
    </source>
</evidence>
<dbReference type="EMBL" id="JBFMKM010000005">
    <property type="protein sequence ID" value="KAL1305815.1"/>
    <property type="molecule type" value="Genomic_DNA"/>
</dbReference>
<sequence>MEEGDWHPSYLRQQQRPMSMPADYDAESSTTHSLNNRSTTSRLYAAATAQQPHRSNKPAPSLPMPRSIARTTVQAAASSMPMPIPIPSNPSVIPGNLLPSAPASPPTPAPSPTPGQRAPNWSTANEHEDIGLDPQMESGDEGSSSSGGTFRAGARASARSGTGLGYRHMRGMFAEMDNEERKRMLAELLNMCDGKLLGWINGFVAPRLKRDPFGILPNELCLRILTFIDDAKTLARSSQVSTRWHELVSDDMAWKSLCEKHAYRRMSDDNPTPSQKHHQHSYLDPDHRPFQPPSAWRGLPGAAMSAPDLTRSRSLDRVTPAPLSSRLRRRPKATTYRSHFKQRYQVETAWRIGGKVDQRQITPDQGVVTSLHLTDKYIIVALDNAKIHIFDTEGRHLRCLQGHVMGVWAMVPWGDTLVSGGCDRDVRVWDMATGKAIHMLRGHTSTVRCLKMSDRTTAISGSRDTTLRVWDIEKGLCKHVLLGHQASVRCLEIHGDYVVSGSYDTTARIWSISEGRCLRTLQGHFSQIYAVAFDGKRVATGSLDTSVRVWNVSDGKCLAILQGHTSLVGQLQLRGDTLVTGGSDGSVRVWSLQTYTPIHRLAAHDNSVTSLQFDESRIVSGGSDGRVKVWDLARGQLVRELGQPAEAVWRVVFEDEKAVVLASRGGKTIMEVWSFAPPEDPLEVRRYGNRFSALSPTAPNNLLLGADRSSTASPSLSDVPFSEPASSPLPMREDERPPAGPSRLSSRFGSSKQKEEQVSDYLNTRSIEQAADAHGSSTDTNEGRDIVMSDEHFSSSLVDNESHHDVDGTDLRSEMSMSVDVDNVSQGTDDDPMSQVNSPHFGA</sequence>
<name>A0ABR3PJ90_9PEZI</name>
<dbReference type="InterPro" id="IPR001810">
    <property type="entry name" value="F-box_dom"/>
</dbReference>
<comment type="similarity">
    <text evidence="1">Belongs to the WD repeat MET30/SCONB/SCON-2 family.</text>
</comment>
<feature type="repeat" description="WD" evidence="7">
    <location>
        <begin position="561"/>
        <end position="600"/>
    </location>
</feature>
<evidence type="ECO:0000256" key="6">
    <source>
        <dbReference type="ARBA" id="ARBA00043913"/>
    </source>
</evidence>
<dbReference type="InterPro" id="IPR036322">
    <property type="entry name" value="WD40_repeat_dom_sf"/>
</dbReference>
<dbReference type="PANTHER" id="PTHR22847">
    <property type="entry name" value="WD40 REPEAT PROTEIN"/>
    <property type="match status" value="1"/>
</dbReference>
<feature type="region of interest" description="Disordered" evidence="8">
    <location>
        <begin position="790"/>
        <end position="843"/>
    </location>
</feature>
<dbReference type="Pfam" id="PF12937">
    <property type="entry name" value="F-box-like"/>
    <property type="match status" value="1"/>
</dbReference>
<keyword evidence="11" id="KW-1185">Reference proteome</keyword>
<feature type="region of interest" description="Disordered" evidence="8">
    <location>
        <begin position="1"/>
        <end position="66"/>
    </location>
</feature>
<feature type="repeat" description="WD" evidence="7">
    <location>
        <begin position="521"/>
        <end position="560"/>
    </location>
</feature>
<reference evidence="10 11" key="1">
    <citation type="submission" date="2024-07" db="EMBL/GenBank/DDBJ databases">
        <title>Draft sequence of the Neodothiora populina.</title>
        <authorList>
            <person name="Drown D.D."/>
            <person name="Schuette U.S."/>
            <person name="Buechlein A.B."/>
            <person name="Rusch D.R."/>
            <person name="Winton L.W."/>
            <person name="Adams G.A."/>
        </authorList>
    </citation>
    <scope>NUCLEOTIDE SEQUENCE [LARGE SCALE GENOMIC DNA]</scope>
    <source>
        <strain evidence="10 11">CPC 39397</strain>
    </source>
</reference>
<organism evidence="10 11">
    <name type="scientific">Neodothiora populina</name>
    <dbReference type="NCBI Taxonomy" id="2781224"/>
    <lineage>
        <taxon>Eukaryota</taxon>
        <taxon>Fungi</taxon>
        <taxon>Dikarya</taxon>
        <taxon>Ascomycota</taxon>
        <taxon>Pezizomycotina</taxon>
        <taxon>Dothideomycetes</taxon>
        <taxon>Dothideomycetidae</taxon>
        <taxon>Dothideales</taxon>
        <taxon>Dothioraceae</taxon>
        <taxon>Neodothiora</taxon>
    </lineage>
</organism>
<proteinExistence type="inferred from homology"/>
<feature type="repeat" description="WD" evidence="7">
    <location>
        <begin position="481"/>
        <end position="520"/>
    </location>
</feature>
<accession>A0ABR3PJ90</accession>
<dbReference type="PROSITE" id="PS50294">
    <property type="entry name" value="WD_REPEATS_REGION"/>
    <property type="match status" value="5"/>
</dbReference>
<comment type="caution">
    <text evidence="10">The sequence shown here is derived from an EMBL/GenBank/DDBJ whole genome shotgun (WGS) entry which is preliminary data.</text>
</comment>
<keyword evidence="2 7" id="KW-0853">WD repeat</keyword>
<feature type="compositionally biased region" description="Pro residues" evidence="8">
    <location>
        <begin position="102"/>
        <end position="113"/>
    </location>
</feature>
<evidence type="ECO:0000313" key="10">
    <source>
        <dbReference type="EMBL" id="KAL1305815.1"/>
    </source>
</evidence>
<feature type="domain" description="F-box" evidence="9">
    <location>
        <begin position="210"/>
        <end position="257"/>
    </location>
</feature>
<feature type="region of interest" description="Disordered" evidence="8">
    <location>
        <begin position="86"/>
        <end position="157"/>
    </location>
</feature>
<protein>
    <recommendedName>
        <fullName evidence="5">Mitochondrial division protein 1</fullName>
    </recommendedName>
</protein>
<evidence type="ECO:0000256" key="1">
    <source>
        <dbReference type="ARBA" id="ARBA00007968"/>
    </source>
</evidence>
<dbReference type="CDD" id="cd00200">
    <property type="entry name" value="WD40"/>
    <property type="match status" value="1"/>
</dbReference>
<dbReference type="PROSITE" id="PS50181">
    <property type="entry name" value="FBOX"/>
    <property type="match status" value="1"/>
</dbReference>
<dbReference type="PROSITE" id="PS00678">
    <property type="entry name" value="WD_REPEATS_1"/>
    <property type="match status" value="4"/>
</dbReference>
<evidence type="ECO:0000256" key="7">
    <source>
        <dbReference type="PROSITE-ProRule" id="PRU00221"/>
    </source>
</evidence>
<evidence type="ECO:0000256" key="8">
    <source>
        <dbReference type="SAM" id="MobiDB-lite"/>
    </source>
</evidence>
<dbReference type="InterPro" id="IPR036047">
    <property type="entry name" value="F-box-like_dom_sf"/>
</dbReference>
<dbReference type="Gene3D" id="1.20.1280.50">
    <property type="match status" value="1"/>
</dbReference>
<feature type="compositionally biased region" description="Polar residues" evidence="8">
    <location>
        <begin position="27"/>
        <end position="53"/>
    </location>
</feature>
<feature type="region of interest" description="Disordered" evidence="8">
    <location>
        <begin position="265"/>
        <end position="332"/>
    </location>
</feature>
<dbReference type="PROSITE" id="PS50082">
    <property type="entry name" value="WD_REPEATS_2"/>
    <property type="match status" value="6"/>
</dbReference>
<evidence type="ECO:0000256" key="4">
    <source>
        <dbReference type="ARBA" id="ARBA00038415"/>
    </source>
</evidence>
<keyword evidence="3" id="KW-0677">Repeat</keyword>
<feature type="compositionally biased region" description="Low complexity" evidence="8">
    <location>
        <begin position="141"/>
        <end position="157"/>
    </location>
</feature>
<gene>
    <name evidence="10" type="ORF">AAFC00_003977</name>
</gene>
<dbReference type="InterPro" id="IPR019775">
    <property type="entry name" value="WD40_repeat_CS"/>
</dbReference>
<dbReference type="PRINTS" id="PR00320">
    <property type="entry name" value="GPROTEINBRPT"/>
</dbReference>
<comment type="similarity">
    <text evidence="4">Belongs to the WD repeat MDV1/CAF4 family.</text>
</comment>
<dbReference type="Gene3D" id="2.130.10.10">
    <property type="entry name" value="YVTN repeat-like/Quinoprotein amine dehydrogenase"/>
    <property type="match status" value="1"/>
</dbReference>
<dbReference type="SUPFAM" id="SSF50978">
    <property type="entry name" value="WD40 repeat-like"/>
    <property type="match status" value="1"/>
</dbReference>
<dbReference type="RefSeq" id="XP_069202088.1">
    <property type="nucleotide sequence ID" value="XM_069343534.1"/>
</dbReference>
<evidence type="ECO:0000256" key="3">
    <source>
        <dbReference type="ARBA" id="ARBA00022737"/>
    </source>
</evidence>
<evidence type="ECO:0000256" key="2">
    <source>
        <dbReference type="ARBA" id="ARBA00022574"/>
    </source>
</evidence>
<feature type="repeat" description="WD" evidence="7">
    <location>
        <begin position="414"/>
        <end position="439"/>
    </location>
</feature>
<dbReference type="Pfam" id="PF00400">
    <property type="entry name" value="WD40"/>
    <property type="match status" value="6"/>
</dbReference>
<feature type="repeat" description="WD" evidence="7">
    <location>
        <begin position="440"/>
        <end position="480"/>
    </location>
</feature>
<feature type="compositionally biased region" description="Basic and acidic residues" evidence="8">
    <location>
        <begin position="800"/>
        <end position="813"/>
    </location>
</feature>
<dbReference type="PANTHER" id="PTHR22847:SF637">
    <property type="entry name" value="WD REPEAT DOMAIN 5B"/>
    <property type="match status" value="1"/>
</dbReference>
<dbReference type="InterPro" id="IPR020472">
    <property type="entry name" value="WD40_PAC1"/>
</dbReference>
<dbReference type="GeneID" id="95977677"/>